<comment type="caution">
    <text evidence="3">The sequence shown here is derived from an EMBL/GenBank/DDBJ whole genome shotgun (WGS) entry which is preliminary data.</text>
</comment>
<organism evidence="3 4">
    <name type="scientific">Paenibacillus glycinis</name>
    <dbReference type="NCBI Taxonomy" id="2697035"/>
    <lineage>
        <taxon>Bacteria</taxon>
        <taxon>Bacillati</taxon>
        <taxon>Bacillota</taxon>
        <taxon>Bacilli</taxon>
        <taxon>Bacillales</taxon>
        <taxon>Paenibacillaceae</taxon>
        <taxon>Paenibacillus</taxon>
    </lineage>
</organism>
<keyword evidence="1" id="KW-0732">Signal</keyword>
<feature type="domain" description="SLH" evidence="2">
    <location>
        <begin position="156"/>
        <end position="219"/>
    </location>
</feature>
<accession>A0ABW9XXM7</accession>
<gene>
    <name evidence="3" type="ORF">GT019_26625</name>
</gene>
<dbReference type="EMBL" id="JAAAMV010000027">
    <property type="protein sequence ID" value="NBD27463.1"/>
    <property type="molecule type" value="Genomic_DNA"/>
</dbReference>
<evidence type="ECO:0000259" key="2">
    <source>
        <dbReference type="PROSITE" id="PS51272"/>
    </source>
</evidence>
<dbReference type="Proteomes" id="UP000665561">
    <property type="component" value="Unassembled WGS sequence"/>
</dbReference>
<evidence type="ECO:0000313" key="4">
    <source>
        <dbReference type="Proteomes" id="UP000665561"/>
    </source>
</evidence>
<feature type="signal peptide" evidence="1">
    <location>
        <begin position="1"/>
        <end position="26"/>
    </location>
</feature>
<dbReference type="PROSITE" id="PS51272">
    <property type="entry name" value="SLH"/>
    <property type="match status" value="3"/>
</dbReference>
<feature type="domain" description="SLH" evidence="2">
    <location>
        <begin position="279"/>
        <end position="342"/>
    </location>
</feature>
<sequence>MKKSFKMLTLTATAALSLTFVGQAFAASGFSDLGNDTAKDKIISLQERGLVKGMTSELFAPNATMTAAQGVQLIVKALDLNLDLVRFFKEPKASDYFKNAKDDAWYSEALIIASVNGLDLPADLDPNKQLTREEFTYQLIHAIEVTGKLPMIKPVVVDIKDEDQITVDYSGAIQRAINYGVIKLNADGTLSPKTAITRSSAAEEIYNALEYLKAHPSEAATGVLPAKQGVDLIAAALGVTPELDAAIAPDAPLTREAFTDLLVHATETAGKLPLINPVVVEIKDQDQINVVYSGSIQRALKYGIAQLNEDGSFNPTADITRAEASAAIDKAAAYLKDHAAPVDENAIVTGEQAAALIAKQFGITVDLKSFDIAPDHKVTREEFTHVLVKSLQSSGKLPMIKVAPVEIKDEDQLNVLYSGSVQTALNLGIVKLNADGKFDPKTELTQAAASDQVSNAVTALDKFTQK</sequence>
<feature type="domain" description="SLH" evidence="2">
    <location>
        <begin position="25"/>
        <end position="88"/>
    </location>
</feature>
<evidence type="ECO:0000313" key="3">
    <source>
        <dbReference type="EMBL" id="NBD27463.1"/>
    </source>
</evidence>
<proteinExistence type="predicted"/>
<name>A0ABW9XXM7_9BACL</name>
<dbReference type="Pfam" id="PF00395">
    <property type="entry name" value="SLH"/>
    <property type="match status" value="4"/>
</dbReference>
<feature type="chain" id="PRO_5046284610" description="SLH domain-containing protein" evidence="1">
    <location>
        <begin position="27"/>
        <end position="466"/>
    </location>
</feature>
<reference evidence="3 4" key="1">
    <citation type="submission" date="2020-01" db="EMBL/GenBank/DDBJ databases">
        <title>Paenibacillus soybeanensis sp. nov. isolated from the nodules of soybean (Glycine max(L.) Merr).</title>
        <authorList>
            <person name="Wang H."/>
        </authorList>
    </citation>
    <scope>NUCLEOTIDE SEQUENCE [LARGE SCALE GENOMIC DNA]</scope>
    <source>
        <strain evidence="3 4">T1</strain>
    </source>
</reference>
<keyword evidence="4" id="KW-1185">Reference proteome</keyword>
<protein>
    <recommendedName>
        <fullName evidence="2">SLH domain-containing protein</fullName>
    </recommendedName>
</protein>
<dbReference type="RefSeq" id="WP_161746481.1">
    <property type="nucleotide sequence ID" value="NZ_JAAAMV010000027.1"/>
</dbReference>
<evidence type="ECO:0000256" key="1">
    <source>
        <dbReference type="SAM" id="SignalP"/>
    </source>
</evidence>
<dbReference type="InterPro" id="IPR001119">
    <property type="entry name" value="SLH_dom"/>
</dbReference>